<sequence length="285" mass="31821">MAQAENVSVVLIIYKLYETDSAIAVNAGELQMQRDNPRGLAYLPKSQIIIGNTLASHEGKVRSRGVPAKVAERLGISKTGYYAVSGGEAVISRVEWCPVTMPKWLADKNGWTHQSPEDMVAVCKTWAYTDITVQQALDAIASPGDLALARKAERDAADPVQSRLASSLNFLMNMKEEPKVAWEATESGYYWIALNDHIDFYPEGRPRPFLVKVEVDEAYAMVTEVNGAFHFEFDMKVKDRPRNQYKIAFMGNVAGIPTTNWEWLGVTWINEVHPPAMPKEIALCE</sequence>
<keyword evidence="2" id="KW-1185">Reference proteome</keyword>
<protein>
    <submittedName>
        <fullName evidence="1">Uncharacterized protein</fullName>
    </submittedName>
</protein>
<gene>
    <name evidence="1" type="ORF">CcrSC_gp335</name>
</gene>
<reference evidence="1" key="1">
    <citation type="submission" date="2018-07" db="EMBL/GenBank/DDBJ databases">
        <authorList>
            <person name="Wilson K.M."/>
            <person name="Ely B."/>
        </authorList>
    </citation>
    <scope>NUCLEOTIDE SEQUENCE</scope>
</reference>
<dbReference type="EMBL" id="MH588547">
    <property type="protein sequence ID" value="AXQ69917.1"/>
    <property type="molecule type" value="Genomic_DNA"/>
</dbReference>
<evidence type="ECO:0000313" key="1">
    <source>
        <dbReference type="EMBL" id="AXQ69917.1"/>
    </source>
</evidence>
<accession>A0A385EGA3</accession>
<organism evidence="1 2">
    <name type="scientific">Caulobacter phage CcrSC</name>
    <dbReference type="NCBI Taxonomy" id="2283272"/>
    <lineage>
        <taxon>Viruses</taxon>
        <taxon>Duplodnaviria</taxon>
        <taxon>Heunggongvirae</taxon>
        <taxon>Uroviricota</taxon>
        <taxon>Caudoviricetes</taxon>
        <taxon>Jeanschmidtviridae</taxon>
        <taxon>Bertelyvirus</taxon>
        <taxon>Bertelyvirus SC</taxon>
    </lineage>
</organism>
<reference evidence="1" key="2">
    <citation type="submission" date="2021-07" db="EMBL/GenBank/DDBJ databases">
        <title>Giant CbK-like Caulobacter bacteriophages have genetically divergent genomes.</title>
        <authorList>
            <person name="Wilson K."/>
            <person name="Ely B."/>
        </authorList>
    </citation>
    <scope>NUCLEOTIDE SEQUENCE</scope>
</reference>
<name>A0A385EGA3_9CAUD</name>
<dbReference type="Proteomes" id="UP000259683">
    <property type="component" value="Segment"/>
</dbReference>
<evidence type="ECO:0000313" key="2">
    <source>
        <dbReference type="Proteomes" id="UP000259683"/>
    </source>
</evidence>
<proteinExistence type="predicted"/>